<accession>E3QHS4</accession>
<reference evidence="2" key="1">
    <citation type="journal article" date="2012" name="Nat. Genet.">
        <title>Lifestyle transitions in plant pathogenic Colletotrichum fungi deciphered by genome and transcriptome analyses.</title>
        <authorList>
            <person name="O'Connell R.J."/>
            <person name="Thon M.R."/>
            <person name="Hacquard S."/>
            <person name="Amyotte S.G."/>
            <person name="Kleemann J."/>
            <person name="Torres M.F."/>
            <person name="Damm U."/>
            <person name="Buiate E.A."/>
            <person name="Epstein L."/>
            <person name="Alkan N."/>
            <person name="Altmueller J."/>
            <person name="Alvarado-Balderrama L."/>
            <person name="Bauser C.A."/>
            <person name="Becker C."/>
            <person name="Birren B.W."/>
            <person name="Chen Z."/>
            <person name="Choi J."/>
            <person name="Crouch J.A."/>
            <person name="Duvick J.P."/>
            <person name="Farman M.A."/>
            <person name="Gan P."/>
            <person name="Heiman D."/>
            <person name="Henrissat B."/>
            <person name="Howard R.J."/>
            <person name="Kabbage M."/>
            <person name="Koch C."/>
            <person name="Kracher B."/>
            <person name="Kubo Y."/>
            <person name="Law A.D."/>
            <person name="Lebrun M.-H."/>
            <person name="Lee Y.-H."/>
            <person name="Miyara I."/>
            <person name="Moore N."/>
            <person name="Neumann U."/>
            <person name="Nordstroem K."/>
            <person name="Panaccione D.G."/>
            <person name="Panstruga R."/>
            <person name="Place M."/>
            <person name="Proctor R.H."/>
            <person name="Prusky D."/>
            <person name="Rech G."/>
            <person name="Reinhardt R."/>
            <person name="Rollins J.A."/>
            <person name="Rounsley S."/>
            <person name="Schardl C.L."/>
            <person name="Schwartz D.C."/>
            <person name="Shenoy N."/>
            <person name="Shirasu K."/>
            <person name="Sikhakolli U.R."/>
            <person name="Stueber K."/>
            <person name="Sukno S.A."/>
            <person name="Sweigard J.A."/>
            <person name="Takano Y."/>
            <person name="Takahara H."/>
            <person name="Trail F."/>
            <person name="van der Does H.C."/>
            <person name="Voll L.M."/>
            <person name="Will I."/>
            <person name="Young S."/>
            <person name="Zeng Q."/>
            <person name="Zhang J."/>
            <person name="Zhou S."/>
            <person name="Dickman M.B."/>
            <person name="Schulze-Lefert P."/>
            <person name="Ver Loren van Themaat E."/>
            <person name="Ma L.-J."/>
            <person name="Vaillancourt L.J."/>
        </authorList>
    </citation>
    <scope>NUCLEOTIDE SEQUENCE [LARGE SCALE GENOMIC DNA]</scope>
    <source>
        <strain evidence="2">M1.001 / M2 / FGSC 10212</strain>
    </source>
</reference>
<proteinExistence type="predicted"/>
<organism evidence="2">
    <name type="scientific">Colletotrichum graminicola (strain M1.001 / M2 / FGSC 10212)</name>
    <name type="common">Maize anthracnose fungus</name>
    <name type="synonym">Glomerella graminicola</name>
    <dbReference type="NCBI Taxonomy" id="645133"/>
    <lineage>
        <taxon>Eukaryota</taxon>
        <taxon>Fungi</taxon>
        <taxon>Dikarya</taxon>
        <taxon>Ascomycota</taxon>
        <taxon>Pezizomycotina</taxon>
        <taxon>Sordariomycetes</taxon>
        <taxon>Hypocreomycetidae</taxon>
        <taxon>Glomerellales</taxon>
        <taxon>Glomerellaceae</taxon>
        <taxon>Colletotrichum</taxon>
        <taxon>Colletotrichum graminicola species complex</taxon>
    </lineage>
</organism>
<protein>
    <submittedName>
        <fullName evidence="1">Uncharacterized protein</fullName>
    </submittedName>
</protein>
<keyword evidence="2" id="KW-1185">Reference proteome</keyword>
<dbReference type="VEuPathDB" id="FungiDB:GLRG_05556"/>
<name>E3QHS4_COLGM</name>
<dbReference type="Proteomes" id="UP000008782">
    <property type="component" value="Unassembled WGS sequence"/>
</dbReference>
<dbReference type="EMBL" id="GG697349">
    <property type="protein sequence ID" value="EFQ30412.1"/>
    <property type="molecule type" value="Genomic_DNA"/>
</dbReference>
<evidence type="ECO:0000313" key="1">
    <source>
        <dbReference type="EMBL" id="EFQ30412.1"/>
    </source>
</evidence>
<gene>
    <name evidence="1" type="ORF">GLRG_05556</name>
</gene>
<dbReference type="AlphaFoldDB" id="E3QHS4"/>
<dbReference type="HOGENOM" id="CLU_2026946_0_0_1"/>
<evidence type="ECO:0000313" key="2">
    <source>
        <dbReference type="Proteomes" id="UP000008782"/>
    </source>
</evidence>
<sequence length="119" mass="13445">TPNQNQIHYSINLLTNPDPRWPGESGFIGLDKVKVIYRNINAASDFIGLHTGTNNHVHHALIQVARHLARSLYCVVSLSITEDSCMVFVLTKKPKCDLMWKNGFPWHIEEDAQPEVGPK</sequence>
<dbReference type="GeneID" id="24410921"/>
<dbReference type="RefSeq" id="XP_008094432.1">
    <property type="nucleotide sequence ID" value="XM_008096241.1"/>
</dbReference>
<dbReference type="OrthoDB" id="4851552at2759"/>
<dbReference type="eggNOG" id="ENOG502RMZ6">
    <property type="taxonomic scope" value="Eukaryota"/>
</dbReference>
<feature type="non-terminal residue" evidence="1">
    <location>
        <position position="1"/>
    </location>
</feature>